<comment type="similarity">
    <text evidence="1">Belongs to the trichodiene synthase family.</text>
</comment>
<dbReference type="InterPro" id="IPR024652">
    <property type="entry name" value="Trichodiene_synth"/>
</dbReference>
<evidence type="ECO:0000256" key="1">
    <source>
        <dbReference type="ARBA" id="ARBA00007946"/>
    </source>
</evidence>
<dbReference type="Gene3D" id="1.10.600.10">
    <property type="entry name" value="Farnesyl Diphosphate Synthase"/>
    <property type="match status" value="1"/>
</dbReference>
<organism evidence="3 4">
    <name type="scientific">Beauveria asiatica</name>
    <dbReference type="NCBI Taxonomy" id="1069075"/>
    <lineage>
        <taxon>Eukaryota</taxon>
        <taxon>Fungi</taxon>
        <taxon>Dikarya</taxon>
        <taxon>Ascomycota</taxon>
        <taxon>Pezizomycotina</taxon>
        <taxon>Sordariomycetes</taxon>
        <taxon>Hypocreomycetidae</taxon>
        <taxon>Hypocreales</taxon>
        <taxon>Cordycipitaceae</taxon>
        <taxon>Beauveria</taxon>
    </lineage>
</organism>
<evidence type="ECO:0000313" key="3">
    <source>
        <dbReference type="EMBL" id="KAK8148440.1"/>
    </source>
</evidence>
<dbReference type="InterPro" id="IPR008949">
    <property type="entry name" value="Isoprenoid_synthase_dom_sf"/>
</dbReference>
<evidence type="ECO:0008006" key="5">
    <source>
        <dbReference type="Google" id="ProtNLM"/>
    </source>
</evidence>
<sequence>MSPSLQDSASSLVQAPDREISDLTSSLRPFYAKFLADLDLPVQPETFESDVLMKAVLEFAATTGVPHHPKSRSYGALMLGNSYADNCLPYHDLEVKVFVAICTWLAILCDDAPEAGTVPALESFQQLWLEGKEQPTIILQAFANQLRLSYKLYHPLVANLIVSSSLNFVTAIAIGDRQGIQRKLVHPSRGGDGFCWYMRARDGDGEAYAWLGYPRSQFPNLDTPIEAMEDMSRCFDLVNDVLSFYKEVANGETDTYIHKKAAYQKCGLYAALEKTAQDVIGCTRRIRAVLKGKASLETTVEARIGQQMAGPVVCQDARQDAPADSGRFAATSRNVHFFV</sequence>
<reference evidence="3 4" key="1">
    <citation type="submission" date="2020-02" db="EMBL/GenBank/DDBJ databases">
        <title>Comparative genomics of the hypocrealean fungal genus Beauvera.</title>
        <authorList>
            <person name="Showalter D.N."/>
            <person name="Bushley K.E."/>
            <person name="Rehner S.A."/>
        </authorList>
    </citation>
    <scope>NUCLEOTIDE SEQUENCE [LARGE SCALE GENOMIC DNA]</scope>
    <source>
        <strain evidence="3 4">ARSEF4384</strain>
    </source>
</reference>
<dbReference type="Pfam" id="PF06330">
    <property type="entry name" value="TRI5"/>
    <property type="match status" value="1"/>
</dbReference>
<dbReference type="AlphaFoldDB" id="A0AAW0S2J3"/>
<protein>
    <recommendedName>
        <fullName evidence="5">Longiborneol synthase</fullName>
    </recommendedName>
</protein>
<evidence type="ECO:0000256" key="2">
    <source>
        <dbReference type="ARBA" id="ARBA00023239"/>
    </source>
</evidence>
<comment type="caution">
    <text evidence="3">The sequence shown here is derived from an EMBL/GenBank/DDBJ whole genome shotgun (WGS) entry which is preliminary data.</text>
</comment>
<keyword evidence="2" id="KW-0456">Lyase</keyword>
<keyword evidence="4" id="KW-1185">Reference proteome</keyword>
<name>A0AAW0S2J3_9HYPO</name>
<dbReference type="EMBL" id="JAAHCF010000090">
    <property type="protein sequence ID" value="KAK8148440.1"/>
    <property type="molecule type" value="Genomic_DNA"/>
</dbReference>
<dbReference type="SUPFAM" id="SSF48576">
    <property type="entry name" value="Terpenoid synthases"/>
    <property type="match status" value="1"/>
</dbReference>
<proteinExistence type="inferred from homology"/>
<gene>
    <name evidence="3" type="ORF">G3M48_010186</name>
</gene>
<evidence type="ECO:0000313" key="4">
    <source>
        <dbReference type="Proteomes" id="UP001397290"/>
    </source>
</evidence>
<accession>A0AAW0S2J3</accession>
<dbReference type="Proteomes" id="UP001397290">
    <property type="component" value="Unassembled WGS sequence"/>
</dbReference>
<dbReference type="GO" id="GO:0016838">
    <property type="term" value="F:carbon-oxygen lyase activity, acting on phosphates"/>
    <property type="evidence" value="ECO:0007669"/>
    <property type="project" value="InterPro"/>
</dbReference>